<dbReference type="AlphaFoldDB" id="A0A4Y2I212"/>
<dbReference type="Gene3D" id="3.30.420.10">
    <property type="entry name" value="Ribonuclease H-like superfamily/Ribonuclease H"/>
    <property type="match status" value="1"/>
</dbReference>
<comment type="caution">
    <text evidence="1">The sequence shown here is derived from an EMBL/GenBank/DDBJ whole genome shotgun (WGS) entry which is preliminary data.</text>
</comment>
<reference evidence="1 2" key="1">
    <citation type="journal article" date="2019" name="Sci. Rep.">
        <title>Orb-weaving spider Araneus ventricosus genome elucidates the spidroin gene catalogue.</title>
        <authorList>
            <person name="Kono N."/>
            <person name="Nakamura H."/>
            <person name="Ohtoshi R."/>
            <person name="Moran D.A.P."/>
            <person name="Shinohara A."/>
            <person name="Yoshida Y."/>
            <person name="Fujiwara M."/>
            <person name="Mori M."/>
            <person name="Tomita M."/>
            <person name="Arakawa K."/>
        </authorList>
    </citation>
    <scope>NUCLEOTIDE SEQUENCE [LARGE SCALE GENOMIC DNA]</scope>
</reference>
<evidence type="ECO:0008006" key="3">
    <source>
        <dbReference type="Google" id="ProtNLM"/>
    </source>
</evidence>
<sequence>MEYPPYCPNLSPSDFHLFAQLKKHLAGPHFRTDVEVQEAIVKCLRDLSLISSVPVSIDWFIDGTNASTTIVTMWKSNMYQYLSSFPSHLFDFVIKLFLSRKAYYLTF</sequence>
<evidence type="ECO:0000313" key="1">
    <source>
        <dbReference type="EMBL" id="GBM71570.1"/>
    </source>
</evidence>
<proteinExistence type="predicted"/>
<dbReference type="InterPro" id="IPR036397">
    <property type="entry name" value="RNaseH_sf"/>
</dbReference>
<dbReference type="Proteomes" id="UP000499080">
    <property type="component" value="Unassembled WGS sequence"/>
</dbReference>
<dbReference type="EMBL" id="BGPR01002320">
    <property type="protein sequence ID" value="GBM71570.1"/>
    <property type="molecule type" value="Genomic_DNA"/>
</dbReference>
<evidence type="ECO:0000313" key="2">
    <source>
        <dbReference type="Proteomes" id="UP000499080"/>
    </source>
</evidence>
<dbReference type="GO" id="GO:0003676">
    <property type="term" value="F:nucleic acid binding"/>
    <property type="evidence" value="ECO:0007669"/>
    <property type="project" value="InterPro"/>
</dbReference>
<keyword evidence="2" id="KW-1185">Reference proteome</keyword>
<organism evidence="1 2">
    <name type="scientific">Araneus ventricosus</name>
    <name type="common">Orbweaver spider</name>
    <name type="synonym">Epeira ventricosa</name>
    <dbReference type="NCBI Taxonomy" id="182803"/>
    <lineage>
        <taxon>Eukaryota</taxon>
        <taxon>Metazoa</taxon>
        <taxon>Ecdysozoa</taxon>
        <taxon>Arthropoda</taxon>
        <taxon>Chelicerata</taxon>
        <taxon>Arachnida</taxon>
        <taxon>Araneae</taxon>
        <taxon>Araneomorphae</taxon>
        <taxon>Entelegynae</taxon>
        <taxon>Araneoidea</taxon>
        <taxon>Araneidae</taxon>
        <taxon>Araneus</taxon>
    </lineage>
</organism>
<protein>
    <recommendedName>
        <fullName evidence="3">Tc1-like transposase DDE domain-containing protein</fullName>
    </recommendedName>
</protein>
<dbReference type="OrthoDB" id="6432034at2759"/>
<name>A0A4Y2I212_ARAVE</name>
<accession>A0A4Y2I212</accession>
<gene>
    <name evidence="1" type="ORF">AVEN_82962_1</name>
</gene>